<name>A0A1V4IW24_9CLOT</name>
<keyword evidence="7" id="KW-0067">ATP-binding</keyword>
<evidence type="ECO:0000256" key="2">
    <source>
        <dbReference type="ARBA" id="ARBA00012438"/>
    </source>
</evidence>
<dbReference type="InterPro" id="IPR000700">
    <property type="entry name" value="PAS-assoc_C"/>
</dbReference>
<dbReference type="CDD" id="cd16922">
    <property type="entry name" value="HATPase_EvgS-ArcB-TorS-like"/>
    <property type="match status" value="1"/>
</dbReference>
<evidence type="ECO:0000256" key="6">
    <source>
        <dbReference type="ARBA" id="ARBA00022777"/>
    </source>
</evidence>
<evidence type="ECO:0000256" key="4">
    <source>
        <dbReference type="ARBA" id="ARBA00022679"/>
    </source>
</evidence>
<dbReference type="SUPFAM" id="SSF55785">
    <property type="entry name" value="PYP-like sensor domain (PAS domain)"/>
    <property type="match status" value="5"/>
</dbReference>
<dbReference type="InterPro" id="IPR003661">
    <property type="entry name" value="HisK_dim/P_dom"/>
</dbReference>
<keyword evidence="3" id="KW-0597">Phosphoprotein</keyword>
<dbReference type="EMBL" id="MZGV01000006">
    <property type="protein sequence ID" value="OPJ63984.1"/>
    <property type="molecule type" value="Genomic_DNA"/>
</dbReference>
<dbReference type="InterPro" id="IPR005467">
    <property type="entry name" value="His_kinase_dom"/>
</dbReference>
<gene>
    <name evidence="12" type="primary">todS_1</name>
    <name evidence="12" type="ORF">CLORY_08560</name>
</gene>
<keyword evidence="8" id="KW-0902">Two-component regulatory system</keyword>
<organism evidence="12 13">
    <name type="scientific">Clostridium oryzae</name>
    <dbReference type="NCBI Taxonomy" id="1450648"/>
    <lineage>
        <taxon>Bacteria</taxon>
        <taxon>Bacillati</taxon>
        <taxon>Bacillota</taxon>
        <taxon>Clostridia</taxon>
        <taxon>Eubacteriales</taxon>
        <taxon>Clostridiaceae</taxon>
        <taxon>Clostridium</taxon>
    </lineage>
</organism>
<comment type="caution">
    <text evidence="12">The sequence shown here is derived from an EMBL/GenBank/DDBJ whole genome shotgun (WGS) entry which is preliminary data.</text>
</comment>
<dbReference type="PANTHER" id="PTHR43547:SF2">
    <property type="entry name" value="HYBRID SIGNAL TRANSDUCTION HISTIDINE KINASE C"/>
    <property type="match status" value="1"/>
</dbReference>
<dbReference type="SUPFAM" id="SSF55874">
    <property type="entry name" value="ATPase domain of HSP90 chaperone/DNA topoisomerase II/histidine kinase"/>
    <property type="match status" value="1"/>
</dbReference>
<dbReference type="Proteomes" id="UP000190080">
    <property type="component" value="Unassembled WGS sequence"/>
</dbReference>
<dbReference type="NCBIfam" id="TIGR00229">
    <property type="entry name" value="sensory_box"/>
    <property type="match status" value="1"/>
</dbReference>
<keyword evidence="4 12" id="KW-0808">Transferase</keyword>
<evidence type="ECO:0000256" key="7">
    <source>
        <dbReference type="ARBA" id="ARBA00022840"/>
    </source>
</evidence>
<dbReference type="RefSeq" id="WP_079422293.1">
    <property type="nucleotide sequence ID" value="NZ_MZGV01000006.1"/>
</dbReference>
<dbReference type="CDD" id="cd00082">
    <property type="entry name" value="HisKA"/>
    <property type="match status" value="1"/>
</dbReference>
<evidence type="ECO:0000259" key="10">
    <source>
        <dbReference type="PROSITE" id="PS50112"/>
    </source>
</evidence>
<dbReference type="SMART" id="SM00086">
    <property type="entry name" value="PAC"/>
    <property type="match status" value="4"/>
</dbReference>
<dbReference type="InterPro" id="IPR036097">
    <property type="entry name" value="HisK_dim/P_sf"/>
</dbReference>
<evidence type="ECO:0000259" key="11">
    <source>
        <dbReference type="PROSITE" id="PS50113"/>
    </source>
</evidence>
<accession>A0A1V4IW24</accession>
<dbReference type="Gene3D" id="3.30.450.20">
    <property type="entry name" value="PAS domain"/>
    <property type="match status" value="6"/>
</dbReference>
<evidence type="ECO:0000313" key="13">
    <source>
        <dbReference type="Proteomes" id="UP000190080"/>
    </source>
</evidence>
<dbReference type="PROSITE" id="PS50109">
    <property type="entry name" value="HIS_KIN"/>
    <property type="match status" value="1"/>
</dbReference>
<dbReference type="EC" id="2.7.13.3" evidence="2"/>
<feature type="domain" description="PAS" evidence="10">
    <location>
        <begin position="15"/>
        <end position="53"/>
    </location>
</feature>
<proteinExistence type="predicted"/>
<sequence>MQDTSPYCNTNEQPFITVENGIVVQANQSFEDMTGYTVDELMDKSIEEVFRILRLGPSINIEEIDDQTDYFLFSKSLEVKFVNVKVIRKKLEKTYIFSEKMDHSLGSKLAFANGLASDNYYGIGIYSTPDITLISANQKYMSFFDEPYNRKENCIGKRMDEFSAGFKKSTYEYIWSKVLKTEKNCNIDEFMYDRLDMRKTYLRLTFVPIFEGEKMKYCVVIAVEVTEQVLYRKKIEEQTKIIERQKKELEAVLDNMVDGLVVVDNSGNYIKVNKTLKHWIEKAKCNKTEDFLSCVKYYDMQGNKLNYENLPSVRVAKGERLDQYELQMKINKDEIYICVSGAPIYNENGDFIMGVFNLKDITDKVRYLKILEQQKVELQTIMDNMSDLVFVLDSKANYTYKNKVTRKLFPQDRLTQKEDNSIITKYLDLNRNVIPEQDLPYYIVLKTKKTDNRVVIMKKGEKERYFDMTTAPLLDDEGNVEMVICCANDITNIMQKEKEIKDQKEQLEVIFKSIDDAIFIFDAKKDYYLANDAANQYFPNSKNKKLKPAQHRYKYYDLNEKEISVEDMIISKVFKGEVITNLKITLKNRKVTKHISINGRPVYDSDGNIKFAVLCSHDITRDVETQKVIERQKKLLEIIVKNLQESLYICDKDGKFIIKNNKAILPQAISDSSIEDLYRSGQWYRLDGTEIPIEKMAGYRAIDGEITRNSIVYKKINGRICYLLINGTPILDQRGDFMYAIVSTLDITDLMKSNQLLDETYKRLLKSEHEKNEALQKSMEMKDDFLSFISHEFRTPLNVISTAIQALNYICADQMTDKVKEYLGTIRQNTFRQLRLVNNLLDITRANAGRIKINKNNIDIVFLTKSIAESVSAYALQKGVEVTFLSSLQKKIIGIDDEKYERILLNLLSNAMKFTPKGKNIIVNLCCESGSICIEVKDKGIGIPQDKIDVIFERFGQVDSSLSRQAEGTGIGLSLVKRFVEALGGSISVKSKEGKGSTFTVLLPDEKVVEKSNEKQMVNLLDNRLIQTAKIEFSDIYL</sequence>
<reference evidence="12 13" key="1">
    <citation type="submission" date="2017-03" db="EMBL/GenBank/DDBJ databases">
        <title>Genome sequence of Clostridium oryzae DSM 28571.</title>
        <authorList>
            <person name="Poehlein A."/>
            <person name="Daniel R."/>
        </authorList>
    </citation>
    <scope>NUCLEOTIDE SEQUENCE [LARGE SCALE GENOMIC DNA]</scope>
    <source>
        <strain evidence="12 13">DSM 28571</strain>
    </source>
</reference>
<evidence type="ECO:0000256" key="3">
    <source>
        <dbReference type="ARBA" id="ARBA00022553"/>
    </source>
</evidence>
<dbReference type="InterPro" id="IPR035965">
    <property type="entry name" value="PAS-like_dom_sf"/>
</dbReference>
<feature type="domain" description="PAC" evidence="11">
    <location>
        <begin position="450"/>
        <end position="502"/>
    </location>
</feature>
<dbReference type="PROSITE" id="PS50112">
    <property type="entry name" value="PAS"/>
    <property type="match status" value="1"/>
</dbReference>
<dbReference type="PANTHER" id="PTHR43547">
    <property type="entry name" value="TWO-COMPONENT HISTIDINE KINASE"/>
    <property type="match status" value="1"/>
</dbReference>
<comment type="catalytic activity">
    <reaction evidence="1">
        <text>ATP + protein L-histidine = ADP + protein N-phospho-L-histidine.</text>
        <dbReference type="EC" id="2.7.13.3"/>
    </reaction>
</comment>
<evidence type="ECO:0000256" key="1">
    <source>
        <dbReference type="ARBA" id="ARBA00000085"/>
    </source>
</evidence>
<dbReference type="SUPFAM" id="SSF47384">
    <property type="entry name" value="Homodimeric domain of signal transducing histidine kinase"/>
    <property type="match status" value="1"/>
</dbReference>
<dbReference type="GO" id="GO:0000155">
    <property type="term" value="F:phosphorelay sensor kinase activity"/>
    <property type="evidence" value="ECO:0007669"/>
    <property type="project" value="InterPro"/>
</dbReference>
<feature type="domain" description="Histidine kinase" evidence="9">
    <location>
        <begin position="788"/>
        <end position="1007"/>
    </location>
</feature>
<evidence type="ECO:0000256" key="8">
    <source>
        <dbReference type="ARBA" id="ARBA00023012"/>
    </source>
</evidence>
<dbReference type="InterPro" id="IPR003594">
    <property type="entry name" value="HATPase_dom"/>
</dbReference>
<dbReference type="InterPro" id="IPR004358">
    <property type="entry name" value="Sig_transdc_His_kin-like_C"/>
</dbReference>
<dbReference type="Gene3D" id="1.10.287.130">
    <property type="match status" value="1"/>
</dbReference>
<keyword evidence="5" id="KW-0547">Nucleotide-binding</keyword>
<dbReference type="InterPro" id="IPR013656">
    <property type="entry name" value="PAS_4"/>
</dbReference>
<dbReference type="STRING" id="1450648.CLORY_08560"/>
<protein>
    <recommendedName>
        <fullName evidence="2">histidine kinase</fullName>
        <ecNumber evidence="2">2.7.13.3</ecNumber>
    </recommendedName>
</protein>
<dbReference type="Gene3D" id="3.30.565.10">
    <property type="entry name" value="Histidine kinase-like ATPase, C-terminal domain"/>
    <property type="match status" value="1"/>
</dbReference>
<evidence type="ECO:0000313" key="12">
    <source>
        <dbReference type="EMBL" id="OPJ63984.1"/>
    </source>
</evidence>
<dbReference type="GO" id="GO:0005524">
    <property type="term" value="F:ATP binding"/>
    <property type="evidence" value="ECO:0007669"/>
    <property type="project" value="UniProtKB-KW"/>
</dbReference>
<dbReference type="SMART" id="SM00387">
    <property type="entry name" value="HATPase_c"/>
    <property type="match status" value="1"/>
</dbReference>
<dbReference type="InterPro" id="IPR036890">
    <property type="entry name" value="HATPase_C_sf"/>
</dbReference>
<dbReference type="Pfam" id="PF08448">
    <property type="entry name" value="PAS_4"/>
    <property type="match status" value="1"/>
</dbReference>
<dbReference type="CDD" id="cd00130">
    <property type="entry name" value="PAS"/>
    <property type="match status" value="1"/>
</dbReference>
<dbReference type="SMART" id="SM00388">
    <property type="entry name" value="HisKA"/>
    <property type="match status" value="1"/>
</dbReference>
<dbReference type="PROSITE" id="PS50113">
    <property type="entry name" value="PAC"/>
    <property type="match status" value="2"/>
</dbReference>
<evidence type="ECO:0000259" key="9">
    <source>
        <dbReference type="PROSITE" id="PS50109"/>
    </source>
</evidence>
<dbReference type="AlphaFoldDB" id="A0A1V4IW24"/>
<dbReference type="SMART" id="SM00091">
    <property type="entry name" value="PAS"/>
    <property type="match status" value="3"/>
</dbReference>
<dbReference type="PRINTS" id="PR00344">
    <property type="entry name" value="BCTRLSENSOR"/>
</dbReference>
<dbReference type="FunFam" id="3.30.565.10:FF:000037">
    <property type="entry name" value="Hybrid sensor histidine kinase/response regulator"/>
    <property type="match status" value="1"/>
</dbReference>
<keyword evidence="6 12" id="KW-0418">Kinase</keyword>
<keyword evidence="13" id="KW-1185">Reference proteome</keyword>
<dbReference type="OrthoDB" id="9813394at2"/>
<dbReference type="Pfam" id="PF02518">
    <property type="entry name" value="HATPase_c"/>
    <property type="match status" value="1"/>
</dbReference>
<dbReference type="InterPro" id="IPR001610">
    <property type="entry name" value="PAC"/>
</dbReference>
<evidence type="ECO:0000256" key="5">
    <source>
        <dbReference type="ARBA" id="ARBA00022741"/>
    </source>
</evidence>
<dbReference type="Pfam" id="PF00512">
    <property type="entry name" value="HisKA"/>
    <property type="match status" value="1"/>
</dbReference>
<feature type="domain" description="PAC" evidence="11">
    <location>
        <begin position="707"/>
        <end position="759"/>
    </location>
</feature>
<dbReference type="InterPro" id="IPR000014">
    <property type="entry name" value="PAS"/>
</dbReference>
<dbReference type="Pfam" id="PF13426">
    <property type="entry name" value="PAS_9"/>
    <property type="match status" value="5"/>
</dbReference>